<keyword evidence="1" id="KW-0812">Transmembrane</keyword>
<feature type="transmembrane region" description="Helical" evidence="1">
    <location>
        <begin position="29"/>
        <end position="48"/>
    </location>
</feature>
<evidence type="ECO:0000256" key="1">
    <source>
        <dbReference type="SAM" id="Phobius"/>
    </source>
</evidence>
<dbReference type="EMBL" id="GGEC01004246">
    <property type="protein sequence ID" value="MBW84729.1"/>
    <property type="molecule type" value="Transcribed_RNA"/>
</dbReference>
<keyword evidence="1" id="KW-0472">Membrane</keyword>
<proteinExistence type="predicted"/>
<reference evidence="2" key="1">
    <citation type="submission" date="2018-02" db="EMBL/GenBank/DDBJ databases">
        <title>Rhizophora mucronata_Transcriptome.</title>
        <authorList>
            <person name="Meera S.P."/>
            <person name="Sreeshan A."/>
            <person name="Augustine A."/>
        </authorList>
    </citation>
    <scope>NUCLEOTIDE SEQUENCE</scope>
    <source>
        <tissue evidence="2">Leaf</tissue>
    </source>
</reference>
<sequence length="54" mass="6048">MINSSLFFEYFGNIAVLNLWMLYSPAAHFLASIVGVVLAIVQICLIKCKPIFVE</sequence>
<keyword evidence="1" id="KW-1133">Transmembrane helix</keyword>
<dbReference type="AlphaFoldDB" id="A0A2P2IU29"/>
<organism evidence="2">
    <name type="scientific">Rhizophora mucronata</name>
    <name type="common">Asiatic mangrove</name>
    <dbReference type="NCBI Taxonomy" id="61149"/>
    <lineage>
        <taxon>Eukaryota</taxon>
        <taxon>Viridiplantae</taxon>
        <taxon>Streptophyta</taxon>
        <taxon>Embryophyta</taxon>
        <taxon>Tracheophyta</taxon>
        <taxon>Spermatophyta</taxon>
        <taxon>Magnoliopsida</taxon>
        <taxon>eudicotyledons</taxon>
        <taxon>Gunneridae</taxon>
        <taxon>Pentapetalae</taxon>
        <taxon>rosids</taxon>
        <taxon>fabids</taxon>
        <taxon>Malpighiales</taxon>
        <taxon>Rhizophoraceae</taxon>
        <taxon>Rhizophora</taxon>
    </lineage>
</organism>
<protein>
    <submittedName>
        <fullName evidence="2">Uncharacterized protein</fullName>
    </submittedName>
</protein>
<accession>A0A2P2IU29</accession>
<name>A0A2P2IU29_RHIMU</name>
<evidence type="ECO:0000313" key="2">
    <source>
        <dbReference type="EMBL" id="MBW84729.1"/>
    </source>
</evidence>